<dbReference type="Gene3D" id="3.40.50.720">
    <property type="entry name" value="NAD(P)-binding Rossmann-like Domain"/>
    <property type="match status" value="1"/>
</dbReference>
<proteinExistence type="inferred from homology"/>
<dbReference type="OrthoDB" id="156828at2"/>
<dbReference type="RefSeq" id="WP_107494286.1">
    <property type="nucleotide sequence ID" value="NZ_PZKC01000012.1"/>
</dbReference>
<dbReference type="Pfam" id="PF13561">
    <property type="entry name" value="adh_short_C2"/>
    <property type="match status" value="1"/>
</dbReference>
<dbReference type="PANTHER" id="PTHR42760">
    <property type="entry name" value="SHORT-CHAIN DEHYDROGENASES/REDUCTASES FAMILY MEMBER"/>
    <property type="match status" value="1"/>
</dbReference>
<gene>
    <name evidence="2" type="ORF">C8261_13690</name>
</gene>
<evidence type="ECO:0000313" key="3">
    <source>
        <dbReference type="Proteomes" id="UP000241193"/>
    </source>
</evidence>
<comment type="similarity">
    <text evidence="1">Belongs to the short-chain dehydrogenases/reductases (SDR) family.</text>
</comment>
<organism evidence="2 3">
    <name type="scientific">Pseudothauera lacus</name>
    <dbReference type="NCBI Taxonomy" id="2136175"/>
    <lineage>
        <taxon>Bacteria</taxon>
        <taxon>Pseudomonadati</taxon>
        <taxon>Pseudomonadota</taxon>
        <taxon>Betaproteobacteria</taxon>
        <taxon>Rhodocyclales</taxon>
        <taxon>Zoogloeaceae</taxon>
        <taxon>Pseudothauera</taxon>
    </lineage>
</organism>
<dbReference type="Proteomes" id="UP000241193">
    <property type="component" value="Unassembled WGS sequence"/>
</dbReference>
<evidence type="ECO:0000313" key="2">
    <source>
        <dbReference type="EMBL" id="PTD95504.1"/>
    </source>
</evidence>
<dbReference type="PRINTS" id="PR00081">
    <property type="entry name" value="GDHRDH"/>
</dbReference>
<name>A0A2T4ICJ9_9RHOO</name>
<evidence type="ECO:0000256" key="1">
    <source>
        <dbReference type="ARBA" id="ARBA00006484"/>
    </source>
</evidence>
<keyword evidence="3" id="KW-1185">Reference proteome</keyword>
<sequence length="253" mass="27462">MSRTILITGGSGKFGRVLVAHFLAAGDTVVTTCRSDQSRVSLQSEYSGIERDRFHVVQTDLTRANQAEELAAALRELRLAPDCLVNNARSVEYLALKENGRVSRSDFAGEFLMDVIVPYELTMELVEAQGSALRRIVNIGSIYGLVAANPSLYTDPVRQSPIHYGVAKAALTHLTKELAVRLAGRGIDVNCVAYGGVEGRVDEAFKARYGKLCPKGRMLREDEIAGPVAWLLSDNCSGMTGQTLAVDGGWSVW</sequence>
<dbReference type="EMBL" id="PZKC01000012">
    <property type="protein sequence ID" value="PTD95504.1"/>
    <property type="molecule type" value="Genomic_DNA"/>
</dbReference>
<accession>A0A2T4ICJ9</accession>
<dbReference type="SUPFAM" id="SSF51735">
    <property type="entry name" value="NAD(P)-binding Rossmann-fold domains"/>
    <property type="match status" value="1"/>
</dbReference>
<dbReference type="InterPro" id="IPR036291">
    <property type="entry name" value="NAD(P)-bd_dom_sf"/>
</dbReference>
<comment type="caution">
    <text evidence="2">The sequence shown here is derived from an EMBL/GenBank/DDBJ whole genome shotgun (WGS) entry which is preliminary data.</text>
</comment>
<dbReference type="AlphaFoldDB" id="A0A2T4ICJ9"/>
<dbReference type="InterPro" id="IPR002347">
    <property type="entry name" value="SDR_fam"/>
</dbReference>
<dbReference type="GO" id="GO:0016616">
    <property type="term" value="F:oxidoreductase activity, acting on the CH-OH group of donors, NAD or NADP as acceptor"/>
    <property type="evidence" value="ECO:0007669"/>
    <property type="project" value="TreeGrafter"/>
</dbReference>
<reference evidence="2 3" key="2">
    <citation type="submission" date="2018-04" db="EMBL/GenBank/DDBJ databases">
        <title>Thauera lacus sp. nov., isolated from an saline lake in Inner Mongolia, China.</title>
        <authorList>
            <person name="Liang Q.-Y."/>
        </authorList>
    </citation>
    <scope>NUCLEOTIDE SEQUENCE [LARGE SCALE GENOMIC DNA]</scope>
    <source>
        <strain evidence="2 3">D20</strain>
    </source>
</reference>
<reference evidence="2 3" key="1">
    <citation type="submission" date="2018-03" db="EMBL/GenBank/DDBJ databases">
        <authorList>
            <person name="Keele B.F."/>
        </authorList>
    </citation>
    <scope>NUCLEOTIDE SEQUENCE [LARGE SCALE GENOMIC DNA]</scope>
    <source>
        <strain evidence="2 3">D20</strain>
    </source>
</reference>
<protein>
    <submittedName>
        <fullName evidence="2">Uncharacterized protein</fullName>
    </submittedName>
</protein>